<protein>
    <submittedName>
        <fullName evidence="2">Uncharacterized protein</fullName>
    </submittedName>
</protein>
<proteinExistence type="predicted"/>
<sequence length="149" mass="16371">MDTCTPASTKVNDQDLQRGLKRKRVLSIYGMDKKSVRFDLEHCQVAYTYSSAEYDRGGLRRPLTLYRPNPALSLLIPPNMPSFSHGDDSPASSASPETPLNTSTFRIPPPKLSIDTSLCAGPLIFTNMSTYIGDDDSTEDFLVPAPLSV</sequence>
<gene>
    <name evidence="2" type="ORF">LRAMOSA04192</name>
</gene>
<feature type="compositionally biased region" description="Polar residues" evidence="1">
    <location>
        <begin position="90"/>
        <end position="105"/>
    </location>
</feature>
<accession>A0A077WWM5</accession>
<name>A0A077WWM5_9FUNG</name>
<feature type="region of interest" description="Disordered" evidence="1">
    <location>
        <begin position="77"/>
        <end position="108"/>
    </location>
</feature>
<evidence type="ECO:0000313" key="2">
    <source>
        <dbReference type="EMBL" id="CDS11996.1"/>
    </source>
</evidence>
<evidence type="ECO:0000256" key="1">
    <source>
        <dbReference type="SAM" id="MobiDB-lite"/>
    </source>
</evidence>
<dbReference type="EMBL" id="LK023357">
    <property type="protein sequence ID" value="CDS11996.1"/>
    <property type="molecule type" value="Genomic_DNA"/>
</dbReference>
<organism evidence="2">
    <name type="scientific">Lichtheimia ramosa</name>
    <dbReference type="NCBI Taxonomy" id="688394"/>
    <lineage>
        <taxon>Eukaryota</taxon>
        <taxon>Fungi</taxon>
        <taxon>Fungi incertae sedis</taxon>
        <taxon>Mucoromycota</taxon>
        <taxon>Mucoromycotina</taxon>
        <taxon>Mucoromycetes</taxon>
        <taxon>Mucorales</taxon>
        <taxon>Lichtheimiaceae</taxon>
        <taxon>Lichtheimia</taxon>
    </lineage>
</organism>
<dbReference type="OrthoDB" id="2366767at2759"/>
<dbReference type="AlphaFoldDB" id="A0A077WWM5"/>
<reference evidence="2" key="1">
    <citation type="journal article" date="2014" name="Genome Announc.">
        <title>De novo whole-genome sequence and genome annotation of Lichtheimia ramosa.</title>
        <authorList>
            <person name="Linde J."/>
            <person name="Schwartze V."/>
            <person name="Binder U."/>
            <person name="Lass-Florl C."/>
            <person name="Voigt K."/>
            <person name="Horn F."/>
        </authorList>
    </citation>
    <scope>NUCLEOTIDE SEQUENCE</scope>
    <source>
        <strain evidence="2">JMRC FSU:6197</strain>
    </source>
</reference>